<dbReference type="Pfam" id="PF00994">
    <property type="entry name" value="MoCF_biosynth"/>
    <property type="match status" value="1"/>
</dbReference>
<dbReference type="InterPro" id="IPR036425">
    <property type="entry name" value="MoaB/Mog-like_dom_sf"/>
</dbReference>
<accession>A0AB37GGF4</accession>
<dbReference type="Gene3D" id="3.40.980.10">
    <property type="entry name" value="MoaB/Mog-like domain"/>
    <property type="match status" value="1"/>
</dbReference>
<protein>
    <submittedName>
        <fullName evidence="4">MogA/MoaB family molybdenum cofactor biosynthesis protein</fullName>
    </submittedName>
</protein>
<organism evidence="4 6">
    <name type="scientific">Corynebacterium amycolatum</name>
    <dbReference type="NCBI Taxonomy" id="43765"/>
    <lineage>
        <taxon>Bacteria</taxon>
        <taxon>Bacillati</taxon>
        <taxon>Actinomycetota</taxon>
        <taxon>Actinomycetes</taxon>
        <taxon>Mycobacteriales</taxon>
        <taxon>Corynebacteriaceae</taxon>
        <taxon>Corynebacterium</taxon>
    </lineage>
</organism>
<dbReference type="AlphaFoldDB" id="A0AB37GGF4"/>
<evidence type="ECO:0000313" key="6">
    <source>
        <dbReference type="Proteomes" id="UP000594774"/>
    </source>
</evidence>
<gene>
    <name evidence="4" type="ORF">I6G95_10705</name>
    <name evidence="5" type="ORF">I6H48_11265</name>
</gene>
<reference evidence="6 7" key="1">
    <citation type="submission" date="2020-12" db="EMBL/GenBank/DDBJ databases">
        <title>FDA dAtabase for Regulatory Grade micrObial Sequences (FDA-ARGOS): Supporting development and validation of Infectious Disease Dx tests.</title>
        <authorList>
            <person name="Sproer C."/>
            <person name="Gronow S."/>
            <person name="Severitt S."/>
            <person name="Schroder I."/>
            <person name="Tallon L."/>
            <person name="Sadzewicz L."/>
            <person name="Zhao X."/>
            <person name="Boylan J."/>
            <person name="Ott S."/>
            <person name="Bowen H."/>
            <person name="Vavikolanu K."/>
            <person name="Mehta A."/>
            <person name="Aluvathingal J."/>
            <person name="Nadendla S."/>
            <person name="Lowell S."/>
            <person name="Myers T."/>
            <person name="Yan Y."/>
            <person name="Sichtig H."/>
        </authorList>
    </citation>
    <scope>NUCLEOTIDE SEQUENCE [LARGE SCALE GENOMIC DNA]</scope>
    <source>
        <strain evidence="4 6">FDAARGOS_938</strain>
        <strain evidence="5 7">FDAARGOS_991</strain>
    </source>
</reference>
<evidence type="ECO:0000256" key="2">
    <source>
        <dbReference type="ARBA" id="ARBA00023150"/>
    </source>
</evidence>
<comment type="pathway">
    <text evidence="1">Cofactor biosynthesis; molybdopterin biosynthesis.</text>
</comment>
<dbReference type="PANTHER" id="PTHR43764:SF1">
    <property type="entry name" value="MOLYBDOPTERIN MOLYBDOTRANSFERASE"/>
    <property type="match status" value="1"/>
</dbReference>
<proteinExistence type="predicted"/>
<dbReference type="GO" id="GO:0006777">
    <property type="term" value="P:Mo-molybdopterin cofactor biosynthetic process"/>
    <property type="evidence" value="ECO:0007669"/>
    <property type="project" value="UniProtKB-KW"/>
</dbReference>
<dbReference type="Proteomes" id="UP000594774">
    <property type="component" value="Chromosome"/>
</dbReference>
<keyword evidence="2" id="KW-0501">Molybdenum cofactor biosynthesis</keyword>
<dbReference type="InterPro" id="IPR051920">
    <property type="entry name" value="MPT_Adenylyltrnsfr/MoaC-Rel"/>
</dbReference>
<dbReference type="Proteomes" id="UP000595198">
    <property type="component" value="Chromosome"/>
</dbReference>
<keyword evidence="7" id="KW-1185">Reference proteome</keyword>
<dbReference type="SUPFAM" id="SSF53218">
    <property type="entry name" value="Molybdenum cofactor biosynthesis proteins"/>
    <property type="match status" value="1"/>
</dbReference>
<dbReference type="PANTHER" id="PTHR43764">
    <property type="entry name" value="MOLYBDENUM COFACTOR BIOSYNTHESIS"/>
    <property type="match status" value="1"/>
</dbReference>
<evidence type="ECO:0000313" key="7">
    <source>
        <dbReference type="Proteomes" id="UP000595198"/>
    </source>
</evidence>
<dbReference type="EMBL" id="CP066023">
    <property type="protein sequence ID" value="QQB82476.1"/>
    <property type="molecule type" value="Genomic_DNA"/>
</dbReference>
<sequence>MMYESSSARQSGERFNTAVIVYDNRIKSGERTDKFASRISDYPLNAVSYTVIEEDEEKFRAALTAALNSQARVILTLGGTGLRAANRVPDVTKEFIDRELTGLETQILLVGLENTSRAGLSRAVIGTTDTGKLIVNCPSSSGGIKDTLGIVIPLLEPVFDQLDETD</sequence>
<dbReference type="EMBL" id="CP065628">
    <property type="protein sequence ID" value="QPR30641.1"/>
    <property type="molecule type" value="Genomic_DNA"/>
</dbReference>
<feature type="domain" description="MoaB/Mog" evidence="3">
    <location>
        <begin position="18"/>
        <end position="156"/>
    </location>
</feature>
<name>A0AB37GGF4_CORAY</name>
<dbReference type="RefSeq" id="WP_197914689.1">
    <property type="nucleotide sequence ID" value="NZ_CP065628.1"/>
</dbReference>
<evidence type="ECO:0000259" key="3">
    <source>
        <dbReference type="Pfam" id="PF00994"/>
    </source>
</evidence>
<evidence type="ECO:0000256" key="1">
    <source>
        <dbReference type="ARBA" id="ARBA00005046"/>
    </source>
</evidence>
<evidence type="ECO:0000313" key="5">
    <source>
        <dbReference type="EMBL" id="QQB82476.1"/>
    </source>
</evidence>
<dbReference type="InterPro" id="IPR001453">
    <property type="entry name" value="MoaB/Mog_dom"/>
</dbReference>
<evidence type="ECO:0000313" key="4">
    <source>
        <dbReference type="EMBL" id="QPR30641.1"/>
    </source>
</evidence>